<evidence type="ECO:0000256" key="2">
    <source>
        <dbReference type="RuleBase" id="RU003749"/>
    </source>
</evidence>
<proteinExistence type="inferred from homology"/>
<evidence type="ECO:0000256" key="1">
    <source>
        <dbReference type="ARBA" id="ARBA00009013"/>
    </source>
</evidence>
<evidence type="ECO:0000313" key="5">
    <source>
        <dbReference type="Proteomes" id="UP001500888"/>
    </source>
</evidence>
<accession>A0ABP7IAW8</accession>
<dbReference type="PROSITE" id="PS50801">
    <property type="entry name" value="STAS"/>
    <property type="match status" value="1"/>
</dbReference>
<dbReference type="PANTHER" id="PTHR33495">
    <property type="entry name" value="ANTI-SIGMA FACTOR ANTAGONIST TM_1081-RELATED-RELATED"/>
    <property type="match status" value="1"/>
</dbReference>
<dbReference type="RefSeq" id="WP_425566914.1">
    <property type="nucleotide sequence ID" value="NZ_BAAAZR010000008.1"/>
</dbReference>
<protein>
    <recommendedName>
        <fullName evidence="2">Anti-sigma factor antagonist</fullName>
    </recommendedName>
</protein>
<comment type="similarity">
    <text evidence="1 2">Belongs to the anti-sigma-factor antagonist family.</text>
</comment>
<sequence>MDLSITVRADTALCRVSGDVDISCSPVLRARLLAALEPPRARLILDLSEVTFMDASGLGALMAARRRSLLLGGGVRLVAPSSPVRRVLEASGLHSRFPVEVGMASRQAAVASARPNSESVQLTS</sequence>
<name>A0ABP7IAW8_9ACTN</name>
<dbReference type="Gene3D" id="3.30.750.24">
    <property type="entry name" value="STAS domain"/>
    <property type="match status" value="1"/>
</dbReference>
<gene>
    <name evidence="4" type="ORF">GCM10022226_38350</name>
</gene>
<feature type="domain" description="STAS" evidence="3">
    <location>
        <begin position="1"/>
        <end position="113"/>
    </location>
</feature>
<dbReference type="Pfam" id="PF01740">
    <property type="entry name" value="STAS"/>
    <property type="match status" value="1"/>
</dbReference>
<dbReference type="InterPro" id="IPR002645">
    <property type="entry name" value="STAS_dom"/>
</dbReference>
<dbReference type="PANTHER" id="PTHR33495:SF2">
    <property type="entry name" value="ANTI-SIGMA FACTOR ANTAGONIST TM_1081-RELATED"/>
    <property type="match status" value="1"/>
</dbReference>
<reference evidence="5" key="1">
    <citation type="journal article" date="2019" name="Int. J. Syst. Evol. Microbiol.">
        <title>The Global Catalogue of Microorganisms (GCM) 10K type strain sequencing project: providing services to taxonomists for standard genome sequencing and annotation.</title>
        <authorList>
            <consortium name="The Broad Institute Genomics Platform"/>
            <consortium name="The Broad Institute Genome Sequencing Center for Infectious Disease"/>
            <person name="Wu L."/>
            <person name="Ma J."/>
        </authorList>
    </citation>
    <scope>NUCLEOTIDE SEQUENCE [LARGE SCALE GENOMIC DNA]</scope>
    <source>
        <strain evidence="5">JCM 16908</strain>
    </source>
</reference>
<dbReference type="InterPro" id="IPR003658">
    <property type="entry name" value="Anti-sigma_ant"/>
</dbReference>
<dbReference type="EMBL" id="BAAAZR010000008">
    <property type="protein sequence ID" value="GAA3813901.1"/>
    <property type="molecule type" value="Genomic_DNA"/>
</dbReference>
<evidence type="ECO:0000259" key="3">
    <source>
        <dbReference type="PROSITE" id="PS50801"/>
    </source>
</evidence>
<keyword evidence="5" id="KW-1185">Reference proteome</keyword>
<evidence type="ECO:0000313" key="4">
    <source>
        <dbReference type="EMBL" id="GAA3813901.1"/>
    </source>
</evidence>
<comment type="caution">
    <text evidence="4">The sequence shown here is derived from an EMBL/GenBank/DDBJ whole genome shotgun (WGS) entry which is preliminary data.</text>
</comment>
<dbReference type="SUPFAM" id="SSF52091">
    <property type="entry name" value="SpoIIaa-like"/>
    <property type="match status" value="1"/>
</dbReference>
<dbReference type="InterPro" id="IPR036513">
    <property type="entry name" value="STAS_dom_sf"/>
</dbReference>
<dbReference type="Proteomes" id="UP001500888">
    <property type="component" value="Unassembled WGS sequence"/>
</dbReference>
<dbReference type="CDD" id="cd07043">
    <property type="entry name" value="STAS_anti-anti-sigma_factors"/>
    <property type="match status" value="1"/>
</dbReference>
<organism evidence="4 5">
    <name type="scientific">Sphaerisporangium flaviroseum</name>
    <dbReference type="NCBI Taxonomy" id="509199"/>
    <lineage>
        <taxon>Bacteria</taxon>
        <taxon>Bacillati</taxon>
        <taxon>Actinomycetota</taxon>
        <taxon>Actinomycetes</taxon>
        <taxon>Streptosporangiales</taxon>
        <taxon>Streptosporangiaceae</taxon>
        <taxon>Sphaerisporangium</taxon>
    </lineage>
</organism>
<dbReference type="NCBIfam" id="TIGR00377">
    <property type="entry name" value="ant_ant_sig"/>
    <property type="match status" value="1"/>
</dbReference>